<reference evidence="2" key="2">
    <citation type="submission" date="2015-01" db="EMBL/GenBank/DDBJ databases">
        <title>Evolutionary Origins and Diversification of the Mycorrhizal Mutualists.</title>
        <authorList>
            <consortium name="DOE Joint Genome Institute"/>
            <consortium name="Mycorrhizal Genomics Consortium"/>
            <person name="Kohler A."/>
            <person name="Kuo A."/>
            <person name="Nagy L.G."/>
            <person name="Floudas D."/>
            <person name="Copeland A."/>
            <person name="Barry K.W."/>
            <person name="Cichocki N."/>
            <person name="Veneault-Fourrey C."/>
            <person name="LaButti K."/>
            <person name="Lindquist E.A."/>
            <person name="Lipzen A."/>
            <person name="Lundell T."/>
            <person name="Morin E."/>
            <person name="Murat C."/>
            <person name="Riley R."/>
            <person name="Ohm R."/>
            <person name="Sun H."/>
            <person name="Tunlid A."/>
            <person name="Henrissat B."/>
            <person name="Grigoriev I.V."/>
            <person name="Hibbett D.S."/>
            <person name="Martin F."/>
        </authorList>
    </citation>
    <scope>NUCLEOTIDE SEQUENCE [LARGE SCALE GENOMIC DNA]</scope>
    <source>
        <strain evidence="2">Marx 270</strain>
    </source>
</reference>
<sequence length="150" mass="16353">MRIELQSTGLKFASQSAIQSQLGNATHEAATSAPSAPIPSSVYLDSLDLVVNAEFHFLTCQICQVALSTEEVRGHLAKTHGRHSTYNNYQFNLALGALKVAADLPTNITGPRPRVEGLKVHDGVACDNCHFLSRSKDNLRKHHGKEHPMV</sequence>
<dbReference type="AlphaFoldDB" id="A0A0C3JEK8"/>
<dbReference type="OrthoDB" id="2688573at2759"/>
<protein>
    <submittedName>
        <fullName evidence="1">Uncharacterized protein</fullName>
    </submittedName>
</protein>
<dbReference type="InterPro" id="IPR022698">
    <property type="entry name" value="OrsD"/>
</dbReference>
<proteinExistence type="predicted"/>
<keyword evidence="2" id="KW-1185">Reference proteome</keyword>
<evidence type="ECO:0000313" key="1">
    <source>
        <dbReference type="EMBL" id="KIO07518.1"/>
    </source>
</evidence>
<feature type="non-terminal residue" evidence="1">
    <location>
        <position position="150"/>
    </location>
</feature>
<dbReference type="HOGENOM" id="CLU_1744947_0_0_1"/>
<name>A0A0C3JEK8_PISTI</name>
<evidence type="ECO:0000313" key="2">
    <source>
        <dbReference type="Proteomes" id="UP000054217"/>
    </source>
</evidence>
<dbReference type="Proteomes" id="UP000054217">
    <property type="component" value="Unassembled WGS sequence"/>
</dbReference>
<dbReference type="EMBL" id="KN831959">
    <property type="protein sequence ID" value="KIO07518.1"/>
    <property type="molecule type" value="Genomic_DNA"/>
</dbReference>
<gene>
    <name evidence="1" type="ORF">M404DRAFT_135476</name>
</gene>
<organism evidence="1 2">
    <name type="scientific">Pisolithus tinctorius Marx 270</name>
    <dbReference type="NCBI Taxonomy" id="870435"/>
    <lineage>
        <taxon>Eukaryota</taxon>
        <taxon>Fungi</taxon>
        <taxon>Dikarya</taxon>
        <taxon>Basidiomycota</taxon>
        <taxon>Agaricomycotina</taxon>
        <taxon>Agaricomycetes</taxon>
        <taxon>Agaricomycetidae</taxon>
        <taxon>Boletales</taxon>
        <taxon>Sclerodermatineae</taxon>
        <taxon>Pisolithaceae</taxon>
        <taxon>Pisolithus</taxon>
    </lineage>
</organism>
<reference evidence="1 2" key="1">
    <citation type="submission" date="2014-04" db="EMBL/GenBank/DDBJ databases">
        <authorList>
            <consortium name="DOE Joint Genome Institute"/>
            <person name="Kuo A."/>
            <person name="Kohler A."/>
            <person name="Costa M.D."/>
            <person name="Nagy L.G."/>
            <person name="Floudas D."/>
            <person name="Copeland A."/>
            <person name="Barry K.W."/>
            <person name="Cichocki N."/>
            <person name="Veneault-Fourrey C."/>
            <person name="LaButti K."/>
            <person name="Lindquist E.A."/>
            <person name="Lipzen A."/>
            <person name="Lundell T."/>
            <person name="Morin E."/>
            <person name="Murat C."/>
            <person name="Sun H."/>
            <person name="Tunlid A."/>
            <person name="Henrissat B."/>
            <person name="Grigoriev I.V."/>
            <person name="Hibbett D.S."/>
            <person name="Martin F."/>
            <person name="Nordberg H.P."/>
            <person name="Cantor M.N."/>
            <person name="Hua S.X."/>
        </authorList>
    </citation>
    <scope>NUCLEOTIDE SEQUENCE [LARGE SCALE GENOMIC DNA]</scope>
    <source>
        <strain evidence="1 2">Marx 270</strain>
    </source>
</reference>
<dbReference type="InParanoid" id="A0A0C3JEK8"/>
<accession>A0A0C3JEK8</accession>
<dbReference type="Pfam" id="PF12013">
    <property type="entry name" value="OrsD"/>
    <property type="match status" value="1"/>
</dbReference>